<protein>
    <submittedName>
        <fullName evidence="1">Uncharacterized protein</fullName>
    </submittedName>
</protein>
<dbReference type="Proteomes" id="UP000346198">
    <property type="component" value="Unassembled WGS sequence"/>
</dbReference>
<dbReference type="InterPro" id="IPR012334">
    <property type="entry name" value="Pectin_lyas_fold"/>
</dbReference>
<name>A0A6C2UGJ1_9BACT</name>
<dbReference type="SUPFAM" id="SSF51126">
    <property type="entry name" value="Pectin lyase-like"/>
    <property type="match status" value="1"/>
</dbReference>
<reference evidence="1 2" key="1">
    <citation type="submission" date="2019-04" db="EMBL/GenBank/DDBJ databases">
        <authorList>
            <person name="Van Vliet M D."/>
        </authorList>
    </citation>
    <scope>NUCLEOTIDE SEQUENCE [LARGE SCALE GENOMIC DNA]</scope>
    <source>
        <strain evidence="1 2">F21</strain>
    </source>
</reference>
<dbReference type="InterPro" id="IPR011050">
    <property type="entry name" value="Pectin_lyase_fold/virulence"/>
</dbReference>
<sequence length="522" mass="57463">MIHSYRRRVMVDWDLNMLINKRLIMVGLGCLLLPCHPAFSREVNPGDDLQAVLNRGDDLVLAKGKMYEITQTLTCKKPGQKIYTKNARFPSEYATLRLVNPEEMMILNASCEGGLIEKVVFDGDRYHISVVPKPKIGGGGQPALVRFGGHGGDGMAVRDCVFMNTRTWSTLKMQQGAEKLVAENNLFLGAGVDPRGNGRDLNEEPFAWADAISCASSNSVIRNNLIIDPTDVGVVLYAAAGTVVEDNVVAAISRESMGGVNMVDKYQLYALNEEKTLISYRGVKVRNNMIDAFGGRIHMMLPVGCVVWVPHWRGNILTGGEVTGNILDGGAGGYGIVAHGITDWKIIGNISKATYSGLAEYGEHPNPPDDPAAFLYDAPSVIDCTLQPEFVPAKRHIEHLLRTQFAPEDANGYQMHDYGEPEGIAVVKAAYLEMLGRAPNRQEVAEGIKLLASRKLNADGLRRQLMTGVEFKKYFGEVEPEELHPFRVKLWFDICDKLIRKNGGMPSAVTLYKEALDELGNK</sequence>
<dbReference type="EMBL" id="CAAHFH010000001">
    <property type="protein sequence ID" value="VGO18973.1"/>
    <property type="molecule type" value="Genomic_DNA"/>
</dbReference>
<dbReference type="AlphaFoldDB" id="A0A6C2UGJ1"/>
<organism evidence="1 2">
    <name type="scientific">Pontiella sulfatireligans</name>
    <dbReference type="NCBI Taxonomy" id="2750658"/>
    <lineage>
        <taxon>Bacteria</taxon>
        <taxon>Pseudomonadati</taxon>
        <taxon>Kiritimatiellota</taxon>
        <taxon>Kiritimatiellia</taxon>
        <taxon>Kiritimatiellales</taxon>
        <taxon>Pontiellaceae</taxon>
        <taxon>Pontiella</taxon>
    </lineage>
</organism>
<keyword evidence="2" id="KW-1185">Reference proteome</keyword>
<dbReference type="Gene3D" id="2.160.20.10">
    <property type="entry name" value="Single-stranded right-handed beta-helix, Pectin lyase-like"/>
    <property type="match status" value="1"/>
</dbReference>
<gene>
    <name evidence="1" type="ORF">SCARR_01027</name>
</gene>
<evidence type="ECO:0000313" key="2">
    <source>
        <dbReference type="Proteomes" id="UP000346198"/>
    </source>
</evidence>
<accession>A0A6C2UGJ1</accession>
<proteinExistence type="predicted"/>
<evidence type="ECO:0000313" key="1">
    <source>
        <dbReference type="EMBL" id="VGO18973.1"/>
    </source>
</evidence>